<proteinExistence type="predicted"/>
<name>A0A0F8YW75_9ZZZZ</name>
<accession>A0A0F8YW75</accession>
<feature type="non-terminal residue" evidence="1">
    <location>
        <position position="356"/>
    </location>
</feature>
<organism evidence="1">
    <name type="scientific">marine sediment metagenome</name>
    <dbReference type="NCBI Taxonomy" id="412755"/>
    <lineage>
        <taxon>unclassified sequences</taxon>
        <taxon>metagenomes</taxon>
        <taxon>ecological metagenomes</taxon>
    </lineage>
</organism>
<sequence>PKKGEFELTIKNLEKKEPFFLDTSKPFKSAFQLIKAGKLKIKLVDESGFILGGKNLLGEFVISKKQFIFEGQKGPKTLKKLPETPTISIRKELLIPNLFRPKEFVGQPSFKEVFTHELIHLKRREFIETQVLSLGRITGKVEKPFEITKKGSFKGLLGEQFGLGEGLNIKITGPTKTIGLKDILKQPRVITKAGSFRDLITESFGFSKGKSLGVGLELITRPDIPIELRPFAPGGVEIRKRASLKEAIRFLGREEPPLSFDLKIPRARLDIVTKEVGEGIGFGEVTTRGFRSRFFDLRFVRLGPQRAITAREIEEPKLLEGPRKKVIKGIEEELEKQGARPVVTFDRRGVPIAPLG</sequence>
<gene>
    <name evidence="1" type="ORF">LCGC14_3045680</name>
</gene>
<feature type="non-terminal residue" evidence="1">
    <location>
        <position position="1"/>
    </location>
</feature>
<comment type="caution">
    <text evidence="1">The sequence shown here is derived from an EMBL/GenBank/DDBJ whole genome shotgun (WGS) entry which is preliminary data.</text>
</comment>
<reference evidence="1" key="1">
    <citation type="journal article" date="2015" name="Nature">
        <title>Complex archaea that bridge the gap between prokaryotes and eukaryotes.</title>
        <authorList>
            <person name="Spang A."/>
            <person name="Saw J.H."/>
            <person name="Jorgensen S.L."/>
            <person name="Zaremba-Niedzwiedzka K."/>
            <person name="Martijn J."/>
            <person name="Lind A.E."/>
            <person name="van Eijk R."/>
            <person name="Schleper C."/>
            <person name="Guy L."/>
            <person name="Ettema T.J."/>
        </authorList>
    </citation>
    <scope>NUCLEOTIDE SEQUENCE</scope>
</reference>
<dbReference type="EMBL" id="LAZR01064045">
    <property type="protein sequence ID" value="KKK58314.1"/>
    <property type="molecule type" value="Genomic_DNA"/>
</dbReference>
<dbReference type="AlphaFoldDB" id="A0A0F8YW75"/>
<protein>
    <submittedName>
        <fullName evidence="1">Uncharacterized protein</fullName>
    </submittedName>
</protein>
<evidence type="ECO:0000313" key="1">
    <source>
        <dbReference type="EMBL" id="KKK58314.1"/>
    </source>
</evidence>